<organism evidence="1 2">
    <name type="scientific">Microbacterium enclense</name>
    <dbReference type="NCBI Taxonomy" id="993073"/>
    <lineage>
        <taxon>Bacteria</taxon>
        <taxon>Bacillati</taxon>
        <taxon>Actinomycetota</taxon>
        <taxon>Actinomycetes</taxon>
        <taxon>Micrococcales</taxon>
        <taxon>Microbacteriaceae</taxon>
        <taxon>Microbacterium</taxon>
    </lineage>
</organism>
<dbReference type="EMBL" id="FMYG01000002">
    <property type="protein sequence ID" value="SDB92348.1"/>
    <property type="molecule type" value="Genomic_DNA"/>
</dbReference>
<evidence type="ECO:0000313" key="1">
    <source>
        <dbReference type="EMBL" id="SDB92348.1"/>
    </source>
</evidence>
<dbReference type="AlphaFoldDB" id="A0A1G6HE34"/>
<dbReference type="Proteomes" id="UP000183203">
    <property type="component" value="Unassembled WGS sequence"/>
</dbReference>
<name>A0A1G6HE34_9MICO</name>
<sequence length="78" mass="9104">MGNMSRRRFDPAVRPARILELYGTDLRWTDAERGLRLDADTASRLHDEGYTMVTIRTGPWRTERVSLIRWAQRDSAGR</sequence>
<gene>
    <name evidence="1" type="ORF">SAMN05216418_1081</name>
</gene>
<evidence type="ECO:0000313" key="2">
    <source>
        <dbReference type="Proteomes" id="UP000183203"/>
    </source>
</evidence>
<proteinExistence type="predicted"/>
<accession>A0A1G6HE34</accession>
<protein>
    <submittedName>
        <fullName evidence="1">Uncharacterized protein</fullName>
    </submittedName>
</protein>
<reference evidence="1 2" key="1">
    <citation type="submission" date="2016-09" db="EMBL/GenBank/DDBJ databases">
        <authorList>
            <person name="Capua I."/>
            <person name="De Benedictis P."/>
            <person name="Joannis T."/>
            <person name="Lombin L.H."/>
            <person name="Cattoli G."/>
        </authorList>
    </citation>
    <scope>NUCLEOTIDE SEQUENCE [LARGE SCALE GENOMIC DNA]</scope>
    <source>
        <strain evidence="1 2">NIO-1002</strain>
    </source>
</reference>